<gene>
    <name evidence="1" type="ORF">ACFOX3_15590</name>
</gene>
<proteinExistence type="predicted"/>
<accession>A0ABV8V982</accession>
<evidence type="ECO:0000313" key="2">
    <source>
        <dbReference type="Proteomes" id="UP001595840"/>
    </source>
</evidence>
<evidence type="ECO:0000313" key="1">
    <source>
        <dbReference type="EMBL" id="MFC4363738.1"/>
    </source>
</evidence>
<comment type="caution">
    <text evidence="1">The sequence shown here is derived from an EMBL/GenBank/DDBJ whole genome shotgun (WGS) entry which is preliminary data.</text>
</comment>
<dbReference type="RefSeq" id="WP_290261720.1">
    <property type="nucleotide sequence ID" value="NZ_JAUFQG010000004.1"/>
</dbReference>
<name>A0ABV8V982_9GAMM</name>
<keyword evidence="2" id="KW-1185">Reference proteome</keyword>
<sequence>MKLSDLINKTCLIGLSYFETDGTLLKQSQCCGRVIKVDDELGITVQLQHTDPKVQQADFILPPNLAAWFKAPAGRFSHAPSGVDIENPDYLVTWDIHRTQETRTDGQHEWWDWVPNVQAPSVGQGPGKPH</sequence>
<reference evidence="2" key="1">
    <citation type="journal article" date="2019" name="Int. J. Syst. Evol. Microbiol.">
        <title>The Global Catalogue of Microorganisms (GCM) 10K type strain sequencing project: providing services to taxonomists for standard genome sequencing and annotation.</title>
        <authorList>
            <consortium name="The Broad Institute Genomics Platform"/>
            <consortium name="The Broad Institute Genome Sequencing Center for Infectious Disease"/>
            <person name="Wu L."/>
            <person name="Ma J."/>
        </authorList>
    </citation>
    <scope>NUCLEOTIDE SEQUENCE [LARGE SCALE GENOMIC DNA]</scope>
    <source>
        <strain evidence="2">CECT 8570</strain>
    </source>
</reference>
<organism evidence="1 2">
    <name type="scientific">Simiduia curdlanivorans</name>
    <dbReference type="NCBI Taxonomy" id="1492769"/>
    <lineage>
        <taxon>Bacteria</taxon>
        <taxon>Pseudomonadati</taxon>
        <taxon>Pseudomonadota</taxon>
        <taxon>Gammaproteobacteria</taxon>
        <taxon>Cellvibrionales</taxon>
        <taxon>Cellvibrionaceae</taxon>
        <taxon>Simiduia</taxon>
    </lineage>
</organism>
<dbReference type="Proteomes" id="UP001595840">
    <property type="component" value="Unassembled WGS sequence"/>
</dbReference>
<protein>
    <submittedName>
        <fullName evidence="1">Uncharacterized protein</fullName>
    </submittedName>
</protein>
<dbReference type="EMBL" id="JBHSCX010000020">
    <property type="protein sequence ID" value="MFC4363738.1"/>
    <property type="molecule type" value="Genomic_DNA"/>
</dbReference>